<name>A0A0R3PNA5_ANGCS</name>
<dbReference type="PANTHER" id="PTHR12184">
    <property type="entry name" value="UBIQUINOL-CYTOCHROME C REDUCTASE COMPLEX ASSEMBLY FACTOR 1 FAMILY MEMBER"/>
    <property type="match status" value="1"/>
</dbReference>
<evidence type="ECO:0000313" key="4">
    <source>
        <dbReference type="Proteomes" id="UP000267027"/>
    </source>
</evidence>
<dbReference type="Pfam" id="PF03981">
    <property type="entry name" value="Ubiq_cyt_C_chap"/>
    <property type="match status" value="1"/>
</dbReference>
<gene>
    <name evidence="3" type="ORF">ACOC_LOCUS6511</name>
</gene>
<dbReference type="PANTHER" id="PTHR12184:SF1">
    <property type="entry name" value="UBIQUINOL-CYTOCHROME-C REDUCTASE COMPLEX ASSEMBLY FACTOR 1"/>
    <property type="match status" value="1"/>
</dbReference>
<sequence>MLARFALRHPVHVRNIASTSVDPPRDRKLLDSASAQLYYDCANKYDYEKLCEAFGLPDYMSSWYKLTLLHCWMVLMRMHISLDGHAYLRLKRSMLSTLWFDVDARLKIVGTELKQTLNTKSDILHMHGLHLQTFLEYDEGFLANDRLLAAALWRCLYLSRTFDPVHVLSAVVYIRSTLAWLDTMDIDDIIVHGIKEWKQITPKNAVPDTGATLEETDEMRRAIGQMS</sequence>
<dbReference type="GO" id="GO:0034551">
    <property type="term" value="P:mitochondrial respiratory chain complex III assembly"/>
    <property type="evidence" value="ECO:0007669"/>
    <property type="project" value="TreeGrafter"/>
</dbReference>
<proteinExistence type="inferred from homology"/>
<dbReference type="Proteomes" id="UP000267027">
    <property type="component" value="Unassembled WGS sequence"/>
</dbReference>
<evidence type="ECO:0000256" key="1">
    <source>
        <dbReference type="ARBA" id="ARBA00006407"/>
    </source>
</evidence>
<evidence type="ECO:0000259" key="2">
    <source>
        <dbReference type="Pfam" id="PF03981"/>
    </source>
</evidence>
<dbReference type="WBParaSite" id="ACOC_0000651001-mRNA-1">
    <property type="protein sequence ID" value="ACOC_0000651001-mRNA-1"/>
    <property type="gene ID" value="ACOC_0000651001"/>
</dbReference>
<dbReference type="GO" id="GO:0005739">
    <property type="term" value="C:mitochondrion"/>
    <property type="evidence" value="ECO:0007669"/>
    <property type="project" value="TreeGrafter"/>
</dbReference>
<dbReference type="AlphaFoldDB" id="A0A0R3PNA5"/>
<accession>A0A0R3PNA5</accession>
<dbReference type="InterPro" id="IPR007129">
    <property type="entry name" value="Ubiqinol_cyt_c_chaperone_CPB3"/>
</dbReference>
<evidence type="ECO:0000313" key="3">
    <source>
        <dbReference type="EMBL" id="VDM58096.1"/>
    </source>
</evidence>
<reference evidence="3 4" key="2">
    <citation type="submission" date="2018-11" db="EMBL/GenBank/DDBJ databases">
        <authorList>
            <consortium name="Pathogen Informatics"/>
        </authorList>
    </citation>
    <scope>NUCLEOTIDE SEQUENCE [LARGE SCALE GENOMIC DNA]</scope>
    <source>
        <strain evidence="3 4">Costa Rica</strain>
    </source>
</reference>
<keyword evidence="4" id="KW-1185">Reference proteome</keyword>
<evidence type="ECO:0000313" key="5">
    <source>
        <dbReference type="WBParaSite" id="ACOC_0000651001-mRNA-1"/>
    </source>
</evidence>
<dbReference type="STRING" id="334426.A0A0R3PNA5"/>
<dbReference type="EMBL" id="UYYA01003952">
    <property type="protein sequence ID" value="VDM58096.1"/>
    <property type="molecule type" value="Genomic_DNA"/>
</dbReference>
<dbReference type="OrthoDB" id="4007at2759"/>
<comment type="similarity">
    <text evidence="1">Belongs to the CBP3 family.</text>
</comment>
<reference evidence="5" key="1">
    <citation type="submission" date="2017-02" db="UniProtKB">
        <authorList>
            <consortium name="WormBaseParasite"/>
        </authorList>
    </citation>
    <scope>IDENTIFICATION</scope>
</reference>
<protein>
    <submittedName>
        <fullName evidence="5">Ubiq_cyt_C_chap domain-containing protein</fullName>
    </submittedName>
</protein>
<dbReference type="OMA" id="TWFLITE"/>
<feature type="domain" description="Ubiquinol-cytochrome c chaperone" evidence="2">
    <location>
        <begin position="52"/>
        <end position="194"/>
    </location>
</feature>
<dbReference type="InterPro" id="IPR021150">
    <property type="entry name" value="Ubiq_cyt_c_chap"/>
</dbReference>
<organism evidence="5">
    <name type="scientific">Angiostrongylus costaricensis</name>
    <name type="common">Nematode worm</name>
    <dbReference type="NCBI Taxonomy" id="334426"/>
    <lineage>
        <taxon>Eukaryota</taxon>
        <taxon>Metazoa</taxon>
        <taxon>Ecdysozoa</taxon>
        <taxon>Nematoda</taxon>
        <taxon>Chromadorea</taxon>
        <taxon>Rhabditida</taxon>
        <taxon>Rhabditina</taxon>
        <taxon>Rhabditomorpha</taxon>
        <taxon>Strongyloidea</taxon>
        <taxon>Metastrongylidae</taxon>
        <taxon>Angiostrongylus</taxon>
    </lineage>
</organism>